<sequence length="699" mass="79811">MATASMLQSERFSQILKCPWCLETFKIPRVLSCGHTYCTSCLQSHININITSKDTLQANFSCLLCAANTTILDHSVETSRLAESFPVNCMVISLLDVKLGMSGRKGCEFCRKRCKEVCATSYCQECHISMCDTCKQYHDDISECDKKNSFSFNEQTELDSVRVRPNLAFIEMCPKHPDEKIKFICKDHQELCCSTCGFLQHRMCDNITTLEDMLRTTYVHIKSKEVETNLNKCNNCLKRIINGVNTSLDALQYDKAAISKKISSVIEHLNKTLVKLERDLTVNVKDIYQAETLTLRFQENKGNNLMTSVYSDLMQLDLVMTKGSEVQQVIALYNLGHRQHKNFQGTSEYVSSVNVIKLTLDIDRNVLDMLNTVDKFGQVLVSRSKFHISPGNNESMMKESNFETESKLKCLSQFETKNIKQSETDSGSDRAEIPLRNKNVVKIAEFNAKSVRDKSLCQISDILPLQGSRLLIVDSMHQKVKILGPDYKCLNCMTFTDCPWNACFISGIDVALTMPYQKTIQVIRIKDKMQTTREIKTKFQCWGISTMKDHVVVTTRGDAHCVLILDWNGTEIRQIMLHNHWDRNKLSYPSSVTTNRSQTVIYVTCHSGLVAYNTNWDILFTYTNQSKDSLGGVDTDRDGQIYLCDSNVSNIQMISSDGKLIRTLLSGKQKPLKIMFYKDRDIFLLTYHNCNVIEIYQFK</sequence>
<dbReference type="PROSITE" id="PS50089">
    <property type="entry name" value="ZF_RING_2"/>
    <property type="match status" value="1"/>
</dbReference>
<accession>A0ABD3XNH3</accession>
<dbReference type="SUPFAM" id="SSF101898">
    <property type="entry name" value="NHL repeat"/>
    <property type="match status" value="1"/>
</dbReference>
<dbReference type="SUPFAM" id="SSF57845">
    <property type="entry name" value="B-box zinc-binding domain"/>
    <property type="match status" value="1"/>
</dbReference>
<dbReference type="SMART" id="SM00184">
    <property type="entry name" value="RING"/>
    <property type="match status" value="1"/>
</dbReference>
<dbReference type="Gene3D" id="2.120.10.30">
    <property type="entry name" value="TolB, C-terminal domain"/>
    <property type="match status" value="1"/>
</dbReference>
<dbReference type="GO" id="GO:0008270">
    <property type="term" value="F:zinc ion binding"/>
    <property type="evidence" value="ECO:0007669"/>
    <property type="project" value="UniProtKB-KW"/>
</dbReference>
<dbReference type="InterPro" id="IPR001841">
    <property type="entry name" value="Znf_RING"/>
</dbReference>
<dbReference type="SUPFAM" id="SSF57850">
    <property type="entry name" value="RING/U-box"/>
    <property type="match status" value="1"/>
</dbReference>
<proteinExistence type="predicted"/>
<name>A0ABD3XNH3_SINWO</name>
<dbReference type="Pfam" id="PF13445">
    <property type="entry name" value="zf-RING_UBOX"/>
    <property type="match status" value="1"/>
</dbReference>
<keyword evidence="7" id="KW-1185">Reference proteome</keyword>
<dbReference type="InterPro" id="IPR047153">
    <property type="entry name" value="TRIM45/56/19-like"/>
</dbReference>
<reference evidence="6 7" key="1">
    <citation type="submission" date="2024-11" db="EMBL/GenBank/DDBJ databases">
        <title>Chromosome-level genome assembly of the freshwater bivalve Anodonta woodiana.</title>
        <authorList>
            <person name="Chen X."/>
        </authorList>
    </citation>
    <scope>NUCLEOTIDE SEQUENCE [LARGE SCALE GENOMIC DNA]</scope>
    <source>
        <strain evidence="6">MN2024</strain>
        <tissue evidence="6">Gills</tissue>
    </source>
</reference>
<dbReference type="AlphaFoldDB" id="A0ABD3XNH3"/>
<keyword evidence="3" id="KW-0862">Zinc</keyword>
<dbReference type="EMBL" id="JBJQND010000001">
    <property type="protein sequence ID" value="KAL3887749.1"/>
    <property type="molecule type" value="Genomic_DNA"/>
</dbReference>
<evidence type="ECO:0000313" key="7">
    <source>
        <dbReference type="Proteomes" id="UP001634394"/>
    </source>
</evidence>
<dbReference type="InterPro" id="IPR027370">
    <property type="entry name" value="Znf-RING_euk"/>
</dbReference>
<evidence type="ECO:0000259" key="5">
    <source>
        <dbReference type="PROSITE" id="PS50089"/>
    </source>
</evidence>
<dbReference type="Proteomes" id="UP001634394">
    <property type="component" value="Unassembled WGS sequence"/>
</dbReference>
<dbReference type="CDD" id="cd19757">
    <property type="entry name" value="Bbox1"/>
    <property type="match status" value="1"/>
</dbReference>
<comment type="caution">
    <text evidence="6">The sequence shown here is derived from an EMBL/GenBank/DDBJ whole genome shotgun (WGS) entry which is preliminary data.</text>
</comment>
<dbReference type="InterPro" id="IPR011042">
    <property type="entry name" value="6-blade_b-propeller_TolB-like"/>
</dbReference>
<dbReference type="PROSITE" id="PS00518">
    <property type="entry name" value="ZF_RING_1"/>
    <property type="match status" value="1"/>
</dbReference>
<evidence type="ECO:0000256" key="3">
    <source>
        <dbReference type="ARBA" id="ARBA00022833"/>
    </source>
</evidence>
<keyword evidence="1" id="KW-0479">Metal-binding</keyword>
<keyword evidence="2 4" id="KW-0863">Zinc-finger</keyword>
<protein>
    <recommendedName>
        <fullName evidence="5">RING-type domain-containing protein</fullName>
    </recommendedName>
</protein>
<evidence type="ECO:0000256" key="4">
    <source>
        <dbReference type="PROSITE-ProRule" id="PRU00175"/>
    </source>
</evidence>
<dbReference type="InterPro" id="IPR013083">
    <property type="entry name" value="Znf_RING/FYVE/PHD"/>
</dbReference>
<dbReference type="InterPro" id="IPR017907">
    <property type="entry name" value="Znf_RING_CS"/>
</dbReference>
<evidence type="ECO:0000313" key="6">
    <source>
        <dbReference type="EMBL" id="KAL3887749.1"/>
    </source>
</evidence>
<dbReference type="PANTHER" id="PTHR25462:SF296">
    <property type="entry name" value="MEIOTIC P26, ISOFORM F"/>
    <property type="match status" value="1"/>
</dbReference>
<gene>
    <name evidence="6" type="ORF">ACJMK2_000142</name>
</gene>
<organism evidence="6 7">
    <name type="scientific">Sinanodonta woodiana</name>
    <name type="common">Chinese pond mussel</name>
    <name type="synonym">Anodonta woodiana</name>
    <dbReference type="NCBI Taxonomy" id="1069815"/>
    <lineage>
        <taxon>Eukaryota</taxon>
        <taxon>Metazoa</taxon>
        <taxon>Spiralia</taxon>
        <taxon>Lophotrochozoa</taxon>
        <taxon>Mollusca</taxon>
        <taxon>Bivalvia</taxon>
        <taxon>Autobranchia</taxon>
        <taxon>Heteroconchia</taxon>
        <taxon>Palaeoheterodonta</taxon>
        <taxon>Unionida</taxon>
        <taxon>Unionoidea</taxon>
        <taxon>Unionidae</taxon>
        <taxon>Unioninae</taxon>
        <taxon>Sinanodonta</taxon>
    </lineage>
</organism>
<dbReference type="PANTHER" id="PTHR25462">
    <property type="entry name" value="BONUS, ISOFORM C-RELATED"/>
    <property type="match status" value="1"/>
</dbReference>
<feature type="domain" description="RING-type" evidence="5">
    <location>
        <begin position="18"/>
        <end position="65"/>
    </location>
</feature>
<evidence type="ECO:0000256" key="2">
    <source>
        <dbReference type="ARBA" id="ARBA00022771"/>
    </source>
</evidence>
<dbReference type="Gene3D" id="3.30.160.60">
    <property type="entry name" value="Classic Zinc Finger"/>
    <property type="match status" value="1"/>
</dbReference>
<evidence type="ECO:0000256" key="1">
    <source>
        <dbReference type="ARBA" id="ARBA00022723"/>
    </source>
</evidence>
<dbReference type="Gene3D" id="3.30.40.10">
    <property type="entry name" value="Zinc/RING finger domain, C3HC4 (zinc finger)"/>
    <property type="match status" value="1"/>
</dbReference>